<proteinExistence type="predicted"/>
<dbReference type="GO" id="GO:0005634">
    <property type="term" value="C:nucleus"/>
    <property type="evidence" value="ECO:0007669"/>
    <property type="project" value="UniProtKB-SubCell"/>
</dbReference>
<dbReference type="Proteomes" id="UP000076738">
    <property type="component" value="Unassembled WGS sequence"/>
</dbReference>
<comment type="subcellular location">
    <subcellularLocation>
        <location evidence="1">Nucleus</location>
    </subcellularLocation>
</comment>
<evidence type="ECO:0000256" key="4">
    <source>
        <dbReference type="ARBA" id="ARBA00023242"/>
    </source>
</evidence>
<evidence type="ECO:0000256" key="2">
    <source>
        <dbReference type="ARBA" id="ARBA00023015"/>
    </source>
</evidence>
<dbReference type="InterPro" id="IPR021740">
    <property type="entry name" value="Velvet"/>
</dbReference>
<sequence>MHRDTFQFTAGPLIGRTIRVELTEMQKPLINRKTSTPMAENSVDRIERRPLDPPPVVQLRLFEIENEGAPNERVVQLEASSSFAYNGFVCHVDLFPIKEPAGFKGPKPMKQWSDDAMEYGQLVHNINQEEQELEQKKCTDKLFGCTVVNAVQIKDLENHPCSVFVFGDISVRTEGQLKGRSRTGDLIVFQFSSINSKDIIPICAETWSSPFVVVGTKEFPGLTASTPLTRHLSNYGIPVNWRGMGRSQAQINAERKGRQEGGDDDEGPAHPQAQLRPTHAARSPMPHHPDPPPANQSVRRGPIPSTSGPPPTVMRALSPPHAQRAGVTLPPPRPGMPVSQNPGIDQQAGLPLANSTSSGSRSAKRAAWADGASSLLRPSSSWPRPKDRWVTVANQLSV</sequence>
<organism evidence="7 8">
    <name type="scientific">Calocera viscosa (strain TUFC12733)</name>
    <dbReference type="NCBI Taxonomy" id="1330018"/>
    <lineage>
        <taxon>Eukaryota</taxon>
        <taxon>Fungi</taxon>
        <taxon>Dikarya</taxon>
        <taxon>Basidiomycota</taxon>
        <taxon>Agaricomycotina</taxon>
        <taxon>Dacrymycetes</taxon>
        <taxon>Dacrymycetales</taxon>
        <taxon>Dacrymycetaceae</taxon>
        <taxon>Calocera</taxon>
    </lineage>
</organism>
<evidence type="ECO:0000259" key="6">
    <source>
        <dbReference type="PROSITE" id="PS51821"/>
    </source>
</evidence>
<dbReference type="AlphaFoldDB" id="A0A167HIN4"/>
<evidence type="ECO:0000256" key="3">
    <source>
        <dbReference type="ARBA" id="ARBA00023163"/>
    </source>
</evidence>
<dbReference type="Gene3D" id="2.60.40.3960">
    <property type="entry name" value="Velvet domain"/>
    <property type="match status" value="1"/>
</dbReference>
<reference evidence="7 8" key="1">
    <citation type="journal article" date="2016" name="Mol. Biol. Evol.">
        <title>Comparative Genomics of Early-Diverging Mushroom-Forming Fungi Provides Insights into the Origins of Lignocellulose Decay Capabilities.</title>
        <authorList>
            <person name="Nagy L.G."/>
            <person name="Riley R."/>
            <person name="Tritt A."/>
            <person name="Adam C."/>
            <person name="Daum C."/>
            <person name="Floudas D."/>
            <person name="Sun H."/>
            <person name="Yadav J.S."/>
            <person name="Pangilinan J."/>
            <person name="Larsson K.H."/>
            <person name="Matsuura K."/>
            <person name="Barry K."/>
            <person name="Labutti K."/>
            <person name="Kuo R."/>
            <person name="Ohm R.A."/>
            <person name="Bhattacharya S.S."/>
            <person name="Shirouzu T."/>
            <person name="Yoshinaga Y."/>
            <person name="Martin F.M."/>
            <person name="Grigoriev I.V."/>
            <person name="Hibbett D.S."/>
        </authorList>
    </citation>
    <scope>NUCLEOTIDE SEQUENCE [LARGE SCALE GENOMIC DNA]</scope>
    <source>
        <strain evidence="7 8">TUFC12733</strain>
    </source>
</reference>
<dbReference type="InterPro" id="IPR038491">
    <property type="entry name" value="Velvet_dom_sf"/>
</dbReference>
<dbReference type="Pfam" id="PF11754">
    <property type="entry name" value="Velvet"/>
    <property type="match status" value="1"/>
</dbReference>
<dbReference type="STRING" id="1330018.A0A167HIN4"/>
<dbReference type="PANTHER" id="PTHR33572">
    <property type="entry name" value="SPORE DEVELOPMENT REGULATOR VOSA"/>
    <property type="match status" value="1"/>
</dbReference>
<protein>
    <recommendedName>
        <fullName evidence="6">Velvet domain-containing protein</fullName>
    </recommendedName>
</protein>
<gene>
    <name evidence="7" type="ORF">CALVIDRAFT_530627</name>
</gene>
<evidence type="ECO:0000256" key="5">
    <source>
        <dbReference type="SAM" id="MobiDB-lite"/>
    </source>
</evidence>
<keyword evidence="8" id="KW-1185">Reference proteome</keyword>
<keyword evidence="2" id="KW-0805">Transcription regulation</keyword>
<dbReference type="PANTHER" id="PTHR33572:SF3">
    <property type="entry name" value="VELVET COMPLEX SUBUNIT B"/>
    <property type="match status" value="1"/>
</dbReference>
<dbReference type="InterPro" id="IPR037525">
    <property type="entry name" value="Velvet_dom"/>
</dbReference>
<keyword evidence="4" id="KW-0539">Nucleus</keyword>
<evidence type="ECO:0000256" key="1">
    <source>
        <dbReference type="ARBA" id="ARBA00004123"/>
    </source>
</evidence>
<dbReference type="OrthoDB" id="5599552at2759"/>
<evidence type="ECO:0000313" key="7">
    <source>
        <dbReference type="EMBL" id="KZO91671.1"/>
    </source>
</evidence>
<feature type="region of interest" description="Disordered" evidence="5">
    <location>
        <begin position="248"/>
        <end position="386"/>
    </location>
</feature>
<evidence type="ECO:0000313" key="8">
    <source>
        <dbReference type="Proteomes" id="UP000076738"/>
    </source>
</evidence>
<feature type="domain" description="Velvet" evidence="6">
    <location>
        <begin position="15"/>
        <end position="242"/>
    </location>
</feature>
<dbReference type="PROSITE" id="PS51821">
    <property type="entry name" value="VELVET"/>
    <property type="match status" value="1"/>
</dbReference>
<name>A0A167HIN4_CALVF</name>
<dbReference type="EMBL" id="KV417319">
    <property type="protein sequence ID" value="KZO91671.1"/>
    <property type="molecule type" value="Genomic_DNA"/>
</dbReference>
<accession>A0A167HIN4</accession>
<feature type="compositionally biased region" description="Low complexity" evidence="5">
    <location>
        <begin position="373"/>
        <end position="383"/>
    </location>
</feature>
<keyword evidence="3" id="KW-0804">Transcription</keyword>